<dbReference type="PANTHER" id="PTHR43586:SF8">
    <property type="entry name" value="CYSTEINE DESULFURASE 1, CHLOROPLASTIC"/>
    <property type="match status" value="1"/>
</dbReference>
<proteinExistence type="inferred from homology"/>
<dbReference type="GO" id="GO:0008483">
    <property type="term" value="F:transaminase activity"/>
    <property type="evidence" value="ECO:0007669"/>
    <property type="project" value="UniProtKB-KW"/>
</dbReference>
<dbReference type="InterPro" id="IPR015424">
    <property type="entry name" value="PyrdxlP-dep_Trfase"/>
</dbReference>
<comment type="catalytic activity">
    <reaction evidence="4">
        <text>(sulfur carrier)-H + L-cysteine = (sulfur carrier)-SH + L-alanine</text>
        <dbReference type="Rhea" id="RHEA:43892"/>
        <dbReference type="Rhea" id="RHEA-COMP:14737"/>
        <dbReference type="Rhea" id="RHEA-COMP:14739"/>
        <dbReference type="ChEBI" id="CHEBI:29917"/>
        <dbReference type="ChEBI" id="CHEBI:35235"/>
        <dbReference type="ChEBI" id="CHEBI:57972"/>
        <dbReference type="ChEBI" id="CHEBI:64428"/>
        <dbReference type="EC" id="2.8.1.7"/>
    </reaction>
</comment>
<comment type="similarity">
    <text evidence="2">Belongs to the class-V pyridoxal-phosphate-dependent aminotransferase family. Csd subfamily.</text>
</comment>
<keyword evidence="7" id="KW-0032">Aminotransferase</keyword>
<name>A0ABT4CS22_9CLOT</name>
<evidence type="ECO:0000256" key="1">
    <source>
        <dbReference type="ARBA" id="ARBA00001933"/>
    </source>
</evidence>
<dbReference type="Gene3D" id="3.90.1150.10">
    <property type="entry name" value="Aspartate Aminotransferase, domain 1"/>
    <property type="match status" value="1"/>
</dbReference>
<evidence type="ECO:0000256" key="2">
    <source>
        <dbReference type="ARBA" id="ARBA00010447"/>
    </source>
</evidence>
<gene>
    <name evidence="7" type="ORF">OXH55_14560</name>
</gene>
<dbReference type="SUPFAM" id="SSF53383">
    <property type="entry name" value="PLP-dependent transferases"/>
    <property type="match status" value="1"/>
</dbReference>
<reference evidence="7" key="1">
    <citation type="submission" date="2022-12" db="EMBL/GenBank/DDBJ databases">
        <authorList>
            <person name="Wang J."/>
        </authorList>
    </citation>
    <scope>NUCLEOTIDE SEQUENCE</scope>
    <source>
        <strain evidence="7">HY-42-06</strain>
    </source>
</reference>
<evidence type="ECO:0000256" key="5">
    <source>
        <dbReference type="RuleBase" id="RU004504"/>
    </source>
</evidence>
<evidence type="ECO:0000313" key="7">
    <source>
        <dbReference type="EMBL" id="MCY6371865.1"/>
    </source>
</evidence>
<sequence>MDNVVLSSYLRNLVIGMDTKIPLITGEYVTPINFDNAATTPPLFSVMREIMTFSPWYSSIHRGKGYKSILSSNLYEEGRRVIKKFVNADKSKDIVIYTKNTTESINILSYILCEEDKKQIVLSTDMEHLANDLPWRDKFTVDYVKIDKCGKFYMKDLENKLLKYDGKVKLVTVTGASNVTGYINPIYKIAKLAHKYGAKILVDGAQLVPHMSVDMKPYDSPEHIDYLVFSAHKMYAPFGTGVLIGPKETFEKTAPVYKGGGDVRLVSHQFIEWDSPPSKDEAGTPNIMGVAALTAAIKTLSSIGMNILHEYEYNLINYAINQLKNIPDIELYYYDKKDDNRVSLISFNIKGIHHNLLAVILSNEAGIAVRNGLFCAHPYVEKLLNLSNKDLEYYHNNHDVPLPGMVRISFGLYNNYNEIDLLIKMLNKIARNKNYYKYKYKNILY</sequence>
<organism evidence="7 8">
    <name type="scientific">Clostridium ganghwense</name>
    <dbReference type="NCBI Taxonomy" id="312089"/>
    <lineage>
        <taxon>Bacteria</taxon>
        <taxon>Bacillati</taxon>
        <taxon>Bacillota</taxon>
        <taxon>Clostridia</taxon>
        <taxon>Eubacteriales</taxon>
        <taxon>Clostridiaceae</taxon>
        <taxon>Clostridium</taxon>
    </lineage>
</organism>
<evidence type="ECO:0000259" key="6">
    <source>
        <dbReference type="Pfam" id="PF00266"/>
    </source>
</evidence>
<dbReference type="PROSITE" id="PS00595">
    <property type="entry name" value="AA_TRANSFER_CLASS_5"/>
    <property type="match status" value="1"/>
</dbReference>
<dbReference type="Pfam" id="PF00266">
    <property type="entry name" value="Aminotran_5"/>
    <property type="match status" value="1"/>
</dbReference>
<keyword evidence="8" id="KW-1185">Reference proteome</keyword>
<evidence type="ECO:0000256" key="4">
    <source>
        <dbReference type="ARBA" id="ARBA00050776"/>
    </source>
</evidence>
<dbReference type="PANTHER" id="PTHR43586">
    <property type="entry name" value="CYSTEINE DESULFURASE"/>
    <property type="match status" value="1"/>
</dbReference>
<feature type="domain" description="Aminotransferase class V" evidence="6">
    <location>
        <begin position="32"/>
        <end position="422"/>
    </location>
</feature>
<dbReference type="InterPro" id="IPR000192">
    <property type="entry name" value="Aminotrans_V_dom"/>
</dbReference>
<comment type="caution">
    <text evidence="7">The sequence shown here is derived from an EMBL/GenBank/DDBJ whole genome shotgun (WGS) entry which is preliminary data.</text>
</comment>
<keyword evidence="7" id="KW-0808">Transferase</keyword>
<dbReference type="EMBL" id="JAPQES010000005">
    <property type="protein sequence ID" value="MCY6371865.1"/>
    <property type="molecule type" value="Genomic_DNA"/>
</dbReference>
<keyword evidence="3" id="KW-0663">Pyridoxal phosphate</keyword>
<protein>
    <submittedName>
        <fullName evidence="7">Aminotransferase class V-fold PLP-dependent enzyme</fullName>
    </submittedName>
</protein>
<dbReference type="Gene3D" id="3.40.640.10">
    <property type="entry name" value="Type I PLP-dependent aspartate aminotransferase-like (Major domain)"/>
    <property type="match status" value="1"/>
</dbReference>
<dbReference type="InterPro" id="IPR015421">
    <property type="entry name" value="PyrdxlP-dep_Trfase_major"/>
</dbReference>
<dbReference type="InterPro" id="IPR015422">
    <property type="entry name" value="PyrdxlP-dep_Trfase_small"/>
</dbReference>
<comment type="cofactor">
    <cofactor evidence="1 5">
        <name>pyridoxal 5'-phosphate</name>
        <dbReference type="ChEBI" id="CHEBI:597326"/>
    </cofactor>
</comment>
<evidence type="ECO:0000256" key="3">
    <source>
        <dbReference type="ARBA" id="ARBA00022898"/>
    </source>
</evidence>
<dbReference type="InterPro" id="IPR020578">
    <property type="entry name" value="Aminotrans_V_PyrdxlP_BS"/>
</dbReference>
<accession>A0ABT4CS22</accession>
<evidence type="ECO:0000313" key="8">
    <source>
        <dbReference type="Proteomes" id="UP001079657"/>
    </source>
</evidence>
<dbReference type="RefSeq" id="WP_268050764.1">
    <property type="nucleotide sequence ID" value="NZ_JAPQES010000005.1"/>
</dbReference>
<dbReference type="Proteomes" id="UP001079657">
    <property type="component" value="Unassembled WGS sequence"/>
</dbReference>